<keyword evidence="1" id="KW-0808">Transferase</keyword>
<evidence type="ECO:0000313" key="2">
    <source>
        <dbReference type="Proteomes" id="UP000827976"/>
    </source>
</evidence>
<dbReference type="EMBL" id="CM037016">
    <property type="protein sequence ID" value="KAH7679404.1"/>
    <property type="molecule type" value="Genomic_DNA"/>
</dbReference>
<organism evidence="1 2">
    <name type="scientific">Dioscorea alata</name>
    <name type="common">Purple yam</name>
    <dbReference type="NCBI Taxonomy" id="55571"/>
    <lineage>
        <taxon>Eukaryota</taxon>
        <taxon>Viridiplantae</taxon>
        <taxon>Streptophyta</taxon>
        <taxon>Embryophyta</taxon>
        <taxon>Tracheophyta</taxon>
        <taxon>Spermatophyta</taxon>
        <taxon>Magnoliopsida</taxon>
        <taxon>Liliopsida</taxon>
        <taxon>Dioscoreales</taxon>
        <taxon>Dioscoreaceae</taxon>
        <taxon>Dioscorea</taxon>
    </lineage>
</organism>
<name>A0ACB7VX27_DIOAL</name>
<gene>
    <name evidence="1" type="ORF">IHE45_06G056100</name>
</gene>
<sequence length="130" mass="14749">MIHQNVRECSHDGLVKHIQKFEYWGWKTLDHRVLDAKRTNSLLHLQLQLLANGFRLLKAGGTLVYSTCSLTFAQNEDVVEQFLTENHSAGVDAAKNWPCRSGRIPHTLRFDPKTSQTSGLFVAKFIKVAT</sequence>
<keyword evidence="2" id="KW-1185">Reference proteome</keyword>
<comment type="caution">
    <text evidence="1">The sequence shown here is derived from an EMBL/GenBank/DDBJ whole genome shotgun (WGS) entry which is preliminary data.</text>
</comment>
<reference evidence="2" key="1">
    <citation type="journal article" date="2022" name="Nat. Commun.">
        <title>Chromosome evolution and the genetic basis of agronomically important traits in greater yam.</title>
        <authorList>
            <person name="Bredeson J.V."/>
            <person name="Lyons J.B."/>
            <person name="Oniyinde I.O."/>
            <person name="Okereke N.R."/>
            <person name="Kolade O."/>
            <person name="Nnabue I."/>
            <person name="Nwadili C.O."/>
            <person name="Hribova E."/>
            <person name="Parker M."/>
            <person name="Nwogha J."/>
            <person name="Shu S."/>
            <person name="Carlson J."/>
            <person name="Kariba R."/>
            <person name="Muthemba S."/>
            <person name="Knop K."/>
            <person name="Barton G.J."/>
            <person name="Sherwood A.V."/>
            <person name="Lopez-Montes A."/>
            <person name="Asiedu R."/>
            <person name="Jamnadass R."/>
            <person name="Muchugi A."/>
            <person name="Goodstein D."/>
            <person name="Egesi C.N."/>
            <person name="Featherston J."/>
            <person name="Asfaw A."/>
            <person name="Simpson G.G."/>
            <person name="Dolezel J."/>
            <person name="Hendre P.S."/>
            <person name="Van Deynze A."/>
            <person name="Kumar P.L."/>
            <person name="Obidiegwu J.E."/>
            <person name="Bhattacharjee R."/>
            <person name="Rokhsar D.S."/>
        </authorList>
    </citation>
    <scope>NUCLEOTIDE SEQUENCE [LARGE SCALE GENOMIC DNA]</scope>
    <source>
        <strain evidence="2">cv. TDa95/00328</strain>
    </source>
</reference>
<evidence type="ECO:0000313" key="1">
    <source>
        <dbReference type="EMBL" id="KAH7679404.1"/>
    </source>
</evidence>
<proteinExistence type="predicted"/>
<accession>A0ACB7VX27</accession>
<protein>
    <submittedName>
        <fullName evidence="1">16S rRNA (Cytosine(967)-C(5))-methyltransferase protein</fullName>
        <ecNumber evidence="1">2.1.1.176</ecNumber>
    </submittedName>
</protein>
<dbReference type="EC" id="2.1.1.176" evidence="1"/>
<keyword evidence="1" id="KW-0489">Methyltransferase</keyword>
<dbReference type="Proteomes" id="UP000827976">
    <property type="component" value="Chromosome 6"/>
</dbReference>